<dbReference type="Proteomes" id="UP001141422">
    <property type="component" value="Unassembled WGS sequence"/>
</dbReference>
<evidence type="ECO:0000313" key="1">
    <source>
        <dbReference type="EMBL" id="MCZ0860145.1"/>
    </source>
</evidence>
<reference evidence="1" key="1">
    <citation type="submission" date="2022-12" db="EMBL/GenBank/DDBJ databases">
        <title>Isolation and characterisation of novel Methanocorpusculum spp. from native Australian herbivores indicates the genus is ancestrally host-associated.</title>
        <authorList>
            <person name="Volmer J.G."/>
            <person name="Soo R.M."/>
            <person name="Evans P.N."/>
            <person name="Hoedt E.C."/>
            <person name="Astorga Alsina A.L."/>
            <person name="Woodcroft B.J."/>
            <person name="Tyson G.W."/>
            <person name="Hugenholtz P."/>
            <person name="Morrison M."/>
        </authorList>
    </citation>
    <scope>NUCLEOTIDE SEQUENCE</scope>
    <source>
        <strain evidence="1">MG</strain>
    </source>
</reference>
<gene>
    <name evidence="1" type="ORF">O0S10_02730</name>
</gene>
<evidence type="ECO:0008006" key="3">
    <source>
        <dbReference type="Google" id="ProtNLM"/>
    </source>
</evidence>
<protein>
    <recommendedName>
        <fullName evidence="3">Lipoprotein</fullName>
    </recommendedName>
</protein>
<keyword evidence="2" id="KW-1185">Reference proteome</keyword>
<evidence type="ECO:0000313" key="2">
    <source>
        <dbReference type="Proteomes" id="UP001141422"/>
    </source>
</evidence>
<dbReference type="PROSITE" id="PS51257">
    <property type="entry name" value="PROKAR_LIPOPROTEIN"/>
    <property type="match status" value="1"/>
</dbReference>
<dbReference type="RefSeq" id="WP_268924367.1">
    <property type="nucleotide sequence ID" value="NZ_JAPTGB010000004.1"/>
</dbReference>
<accession>A0ABT4IG28</accession>
<name>A0ABT4IG28_9EURY</name>
<proteinExistence type="predicted"/>
<sequence>MKPLIPLLFLLAVLALATAGCIQPPAPLTENETGFNISAVERDHVREAAAEAVHFPKNITELDDLDLMLPENQAYYQYMKETPNADYYGFLVTYYPDSYRYYQNLSLNMSYIEFLERCLTTYPYDLNHATSYVPLKFHEISGSEIDTSLPIIHLTNETVNSTPLLRFYFIDTNHAGLKVLPEEEWQLVPYKDAQDTIRKAYLEWNNTYYWMNRAIA</sequence>
<comment type="caution">
    <text evidence="1">The sequence shown here is derived from an EMBL/GenBank/DDBJ whole genome shotgun (WGS) entry which is preliminary data.</text>
</comment>
<organism evidence="1 2">
    <name type="scientific">Methanocorpusculum petauri</name>
    <dbReference type="NCBI Taxonomy" id="3002863"/>
    <lineage>
        <taxon>Archaea</taxon>
        <taxon>Methanobacteriati</taxon>
        <taxon>Methanobacteriota</taxon>
        <taxon>Stenosarchaea group</taxon>
        <taxon>Methanomicrobia</taxon>
        <taxon>Methanomicrobiales</taxon>
        <taxon>Methanocorpusculaceae</taxon>
        <taxon>Methanocorpusculum</taxon>
    </lineage>
</organism>
<dbReference type="EMBL" id="JAPTGB010000004">
    <property type="protein sequence ID" value="MCZ0860145.1"/>
    <property type="molecule type" value="Genomic_DNA"/>
</dbReference>